<proteinExistence type="predicted"/>
<protein>
    <submittedName>
        <fullName evidence="1">Uncharacterized protein</fullName>
    </submittedName>
</protein>
<gene>
    <name evidence="1" type="ORF">CRHIZ90672A_00017138</name>
</gene>
<accession>A0A9N9UZS6</accession>
<evidence type="ECO:0000313" key="1">
    <source>
        <dbReference type="EMBL" id="CAH0014463.1"/>
    </source>
</evidence>
<dbReference type="AlphaFoldDB" id="A0A9N9UZS6"/>
<name>A0A9N9UZS6_9HYPO</name>
<dbReference type="EMBL" id="CABFNQ020000432">
    <property type="protein sequence ID" value="CAH0014463.1"/>
    <property type="molecule type" value="Genomic_DNA"/>
</dbReference>
<dbReference type="Proteomes" id="UP000696573">
    <property type="component" value="Unassembled WGS sequence"/>
</dbReference>
<evidence type="ECO:0000313" key="2">
    <source>
        <dbReference type="Proteomes" id="UP000696573"/>
    </source>
</evidence>
<comment type="caution">
    <text evidence="1">The sequence shown here is derived from an EMBL/GenBank/DDBJ whole genome shotgun (WGS) entry which is preliminary data.</text>
</comment>
<reference evidence="1" key="1">
    <citation type="submission" date="2021-10" db="EMBL/GenBank/DDBJ databases">
        <authorList>
            <person name="Piombo E."/>
        </authorList>
    </citation>
    <scope>NUCLEOTIDE SEQUENCE</scope>
</reference>
<sequence>MVELKMRHPKKCCEQMSPCRQRRKDPAFVYSDNVPDISSHTYIDGQVLVRRSNELEDPSGD</sequence>
<keyword evidence="2" id="KW-1185">Reference proteome</keyword>
<organism evidence="1 2">
    <name type="scientific">Clonostachys rhizophaga</name>
    <dbReference type="NCBI Taxonomy" id="160324"/>
    <lineage>
        <taxon>Eukaryota</taxon>
        <taxon>Fungi</taxon>
        <taxon>Dikarya</taxon>
        <taxon>Ascomycota</taxon>
        <taxon>Pezizomycotina</taxon>
        <taxon>Sordariomycetes</taxon>
        <taxon>Hypocreomycetidae</taxon>
        <taxon>Hypocreales</taxon>
        <taxon>Bionectriaceae</taxon>
        <taxon>Clonostachys</taxon>
    </lineage>
</organism>